<protein>
    <submittedName>
        <fullName evidence="1">Uncharacterized protein</fullName>
    </submittedName>
</protein>
<dbReference type="EMBL" id="OX458333">
    <property type="protein sequence ID" value="CAI8806804.1"/>
    <property type="molecule type" value="Genomic_DNA"/>
</dbReference>
<accession>A0ABM9I0D4</accession>
<gene>
    <name evidence="1" type="ORF">MSZNOR_1697</name>
</gene>
<evidence type="ECO:0000313" key="1">
    <source>
        <dbReference type="EMBL" id="CAI8806804.1"/>
    </source>
</evidence>
<organism evidence="1 2">
    <name type="scientific">Methylocaldum szegediense</name>
    <dbReference type="NCBI Taxonomy" id="73780"/>
    <lineage>
        <taxon>Bacteria</taxon>
        <taxon>Pseudomonadati</taxon>
        <taxon>Pseudomonadota</taxon>
        <taxon>Gammaproteobacteria</taxon>
        <taxon>Methylococcales</taxon>
        <taxon>Methylococcaceae</taxon>
        <taxon>Methylocaldum</taxon>
    </lineage>
</organism>
<sequence>MRIFAFIGPAVVGGRHRRESDIRKQQLALGLPYLGPIYQSGRTDIRPLYAILKRLGSMGLE</sequence>
<evidence type="ECO:0000313" key="2">
    <source>
        <dbReference type="Proteomes" id="UP001162030"/>
    </source>
</evidence>
<name>A0ABM9I0D4_9GAMM</name>
<reference evidence="1 2" key="1">
    <citation type="submission" date="2023-03" db="EMBL/GenBank/DDBJ databases">
        <authorList>
            <person name="Pearce D."/>
        </authorList>
    </citation>
    <scope>NUCLEOTIDE SEQUENCE [LARGE SCALE GENOMIC DNA]</scope>
    <source>
        <strain evidence="1">Msz</strain>
    </source>
</reference>
<keyword evidence="2" id="KW-1185">Reference proteome</keyword>
<dbReference type="Proteomes" id="UP001162030">
    <property type="component" value="Chromosome"/>
</dbReference>
<proteinExistence type="predicted"/>